<evidence type="ECO:0008006" key="3">
    <source>
        <dbReference type="Google" id="ProtNLM"/>
    </source>
</evidence>
<dbReference type="PANTHER" id="PTHR46082:SF6">
    <property type="entry name" value="AAA+ ATPASE DOMAIN-CONTAINING PROTEIN-RELATED"/>
    <property type="match status" value="1"/>
</dbReference>
<dbReference type="InterPro" id="IPR035994">
    <property type="entry name" value="Nucleoside_phosphorylase_sf"/>
</dbReference>
<protein>
    <recommendedName>
        <fullName evidence="3">Nucleoside phosphorylase domain-containing protein</fullName>
    </recommendedName>
</protein>
<gene>
    <name evidence="1" type="ORF">B0H67DRAFT_483220</name>
</gene>
<dbReference type="AlphaFoldDB" id="A0AA40E695"/>
<dbReference type="InterPro" id="IPR053137">
    <property type="entry name" value="NLR-like"/>
</dbReference>
<organism evidence="1 2">
    <name type="scientific">Lasiosphaeris hirsuta</name>
    <dbReference type="NCBI Taxonomy" id="260670"/>
    <lineage>
        <taxon>Eukaryota</taxon>
        <taxon>Fungi</taxon>
        <taxon>Dikarya</taxon>
        <taxon>Ascomycota</taxon>
        <taxon>Pezizomycotina</taxon>
        <taxon>Sordariomycetes</taxon>
        <taxon>Sordariomycetidae</taxon>
        <taxon>Sordariales</taxon>
        <taxon>Lasiosphaeriaceae</taxon>
        <taxon>Lasiosphaeris</taxon>
    </lineage>
</organism>
<keyword evidence="2" id="KW-1185">Reference proteome</keyword>
<dbReference type="EMBL" id="JAUKUA010000002">
    <property type="protein sequence ID" value="KAK0725556.1"/>
    <property type="molecule type" value="Genomic_DNA"/>
</dbReference>
<dbReference type="SUPFAM" id="SSF53167">
    <property type="entry name" value="Purine and uridine phosphorylases"/>
    <property type="match status" value="1"/>
</dbReference>
<dbReference type="Gene3D" id="3.40.50.1580">
    <property type="entry name" value="Nucleoside phosphorylase domain"/>
    <property type="match status" value="1"/>
</dbReference>
<accession>A0AA40E695</accession>
<evidence type="ECO:0000313" key="2">
    <source>
        <dbReference type="Proteomes" id="UP001172102"/>
    </source>
</evidence>
<name>A0AA40E695_9PEZI</name>
<dbReference type="GO" id="GO:0003824">
    <property type="term" value="F:catalytic activity"/>
    <property type="evidence" value="ECO:0007669"/>
    <property type="project" value="InterPro"/>
</dbReference>
<reference evidence="1" key="1">
    <citation type="submission" date="2023-06" db="EMBL/GenBank/DDBJ databases">
        <title>Genome-scale phylogeny and comparative genomics of the fungal order Sordariales.</title>
        <authorList>
            <consortium name="Lawrence Berkeley National Laboratory"/>
            <person name="Hensen N."/>
            <person name="Bonometti L."/>
            <person name="Westerberg I."/>
            <person name="Brannstrom I.O."/>
            <person name="Guillou S."/>
            <person name="Cros-Aarteil S."/>
            <person name="Calhoun S."/>
            <person name="Haridas S."/>
            <person name="Kuo A."/>
            <person name="Mondo S."/>
            <person name="Pangilinan J."/>
            <person name="Riley R."/>
            <person name="Labutti K."/>
            <person name="Andreopoulos B."/>
            <person name="Lipzen A."/>
            <person name="Chen C."/>
            <person name="Yanf M."/>
            <person name="Daum C."/>
            <person name="Ng V."/>
            <person name="Clum A."/>
            <person name="Steindorff A."/>
            <person name="Ohm R."/>
            <person name="Martin F."/>
            <person name="Silar P."/>
            <person name="Natvig D."/>
            <person name="Lalanne C."/>
            <person name="Gautier V."/>
            <person name="Ament-Velasquez S.L."/>
            <person name="Kruys A."/>
            <person name="Hutchinson M.I."/>
            <person name="Powell A.J."/>
            <person name="Barry K."/>
            <person name="Miller A.N."/>
            <person name="Grigoriev I.V."/>
            <person name="Debuchy R."/>
            <person name="Gladieux P."/>
            <person name="Thoren M.H."/>
            <person name="Johannesson H."/>
        </authorList>
    </citation>
    <scope>NUCLEOTIDE SEQUENCE</scope>
    <source>
        <strain evidence="1">SMH4607-1</strain>
    </source>
</reference>
<sequence>MLYSVGAIGRHNVVIAYMPGMGKASAAAVAANCQASFPNIKLAAVAGICGAFPFTPNRDEILFGDVITCEGIVQYDFGRRLPKGFVRKDAL</sequence>
<dbReference type="PANTHER" id="PTHR46082">
    <property type="entry name" value="ATP/GTP-BINDING PROTEIN-RELATED"/>
    <property type="match status" value="1"/>
</dbReference>
<comment type="caution">
    <text evidence="1">The sequence shown here is derived from an EMBL/GenBank/DDBJ whole genome shotgun (WGS) entry which is preliminary data.</text>
</comment>
<evidence type="ECO:0000313" key="1">
    <source>
        <dbReference type="EMBL" id="KAK0725556.1"/>
    </source>
</evidence>
<dbReference type="GO" id="GO:0009116">
    <property type="term" value="P:nucleoside metabolic process"/>
    <property type="evidence" value="ECO:0007669"/>
    <property type="project" value="InterPro"/>
</dbReference>
<dbReference type="Proteomes" id="UP001172102">
    <property type="component" value="Unassembled WGS sequence"/>
</dbReference>
<proteinExistence type="predicted"/>